<dbReference type="Proteomes" id="UP000824109">
    <property type="component" value="Unassembled WGS sequence"/>
</dbReference>
<dbReference type="GO" id="GO:0000287">
    <property type="term" value="F:magnesium ion binding"/>
    <property type="evidence" value="ECO:0007669"/>
    <property type="project" value="TreeGrafter"/>
</dbReference>
<dbReference type="InterPro" id="IPR036412">
    <property type="entry name" value="HAD-like_sf"/>
</dbReference>
<proteinExistence type="predicted"/>
<dbReference type="GO" id="GO:0016791">
    <property type="term" value="F:phosphatase activity"/>
    <property type="evidence" value="ECO:0007669"/>
    <property type="project" value="TreeGrafter"/>
</dbReference>
<dbReference type="Gene3D" id="3.30.1240.10">
    <property type="match status" value="1"/>
</dbReference>
<dbReference type="NCBIfam" id="TIGR01484">
    <property type="entry name" value="HAD-SF-IIB"/>
    <property type="match status" value="1"/>
</dbReference>
<dbReference type="GO" id="GO:0005829">
    <property type="term" value="C:cytosol"/>
    <property type="evidence" value="ECO:0007669"/>
    <property type="project" value="TreeGrafter"/>
</dbReference>
<reference evidence="1" key="2">
    <citation type="journal article" date="2021" name="PeerJ">
        <title>Extensive microbial diversity within the chicken gut microbiome revealed by metagenomics and culture.</title>
        <authorList>
            <person name="Gilroy R."/>
            <person name="Ravi A."/>
            <person name="Getino M."/>
            <person name="Pursley I."/>
            <person name="Horton D.L."/>
            <person name="Alikhan N.F."/>
            <person name="Baker D."/>
            <person name="Gharbi K."/>
            <person name="Hall N."/>
            <person name="Watson M."/>
            <person name="Adriaenssens E.M."/>
            <person name="Foster-Nyarko E."/>
            <person name="Jarju S."/>
            <person name="Secka A."/>
            <person name="Antonio M."/>
            <person name="Oren A."/>
            <person name="Chaudhuri R.R."/>
            <person name="La Ragione R."/>
            <person name="Hildebrand F."/>
            <person name="Pallen M.J."/>
        </authorList>
    </citation>
    <scope>NUCLEOTIDE SEQUENCE</scope>
    <source>
        <strain evidence="1">USAMLcec3-3695</strain>
    </source>
</reference>
<dbReference type="PANTHER" id="PTHR10000">
    <property type="entry name" value="PHOSPHOSERINE PHOSPHATASE"/>
    <property type="match status" value="1"/>
</dbReference>
<dbReference type="EMBL" id="DVNB01000089">
    <property type="protein sequence ID" value="HIU57911.1"/>
    <property type="molecule type" value="Genomic_DNA"/>
</dbReference>
<evidence type="ECO:0000313" key="2">
    <source>
        <dbReference type="Proteomes" id="UP000824109"/>
    </source>
</evidence>
<dbReference type="PANTHER" id="PTHR10000:SF25">
    <property type="entry name" value="PHOSPHATASE YKRA-RELATED"/>
    <property type="match status" value="1"/>
</dbReference>
<dbReference type="InterPro" id="IPR023214">
    <property type="entry name" value="HAD_sf"/>
</dbReference>
<name>A0A9D1MCW3_9FIRM</name>
<keyword evidence="1" id="KW-0378">Hydrolase</keyword>
<dbReference type="Pfam" id="PF08282">
    <property type="entry name" value="Hydrolase_3"/>
    <property type="match status" value="1"/>
</dbReference>
<dbReference type="Gene3D" id="3.40.50.1000">
    <property type="entry name" value="HAD superfamily/HAD-like"/>
    <property type="match status" value="1"/>
</dbReference>
<protein>
    <submittedName>
        <fullName evidence="1">HAD-IIB family hydrolase</fullName>
    </submittedName>
</protein>
<evidence type="ECO:0000313" key="1">
    <source>
        <dbReference type="EMBL" id="HIU57911.1"/>
    </source>
</evidence>
<dbReference type="SUPFAM" id="SSF56784">
    <property type="entry name" value="HAD-like"/>
    <property type="match status" value="1"/>
</dbReference>
<dbReference type="InterPro" id="IPR006379">
    <property type="entry name" value="HAD-SF_hydro_IIB"/>
</dbReference>
<accession>A0A9D1MCW3</accession>
<reference evidence="1" key="1">
    <citation type="submission" date="2020-10" db="EMBL/GenBank/DDBJ databases">
        <authorList>
            <person name="Gilroy R."/>
        </authorList>
    </citation>
    <scope>NUCLEOTIDE SEQUENCE</scope>
    <source>
        <strain evidence="1">USAMLcec3-3695</strain>
    </source>
</reference>
<dbReference type="AlphaFoldDB" id="A0A9D1MCW3"/>
<sequence length="262" mass="29079">MNKGIVFFDFDGTLVDETKKIFRPTETTLESIERLKENGYLTVLATGRAKCYVPKTGIEWDGYITSNGAHAELLGKTVYDRFMPWRLVKRMIDKADDFGYIYVLENQELCYTNGLENANFVKTLSTFDIPDSTFRPVSEADEPPVHKMFLTFERMEAYEAVTREFEGEMVFGMHRTSMSCDADMAGTSKGIGIGRLAEAAGVGIESTYAFGDSVNDYEMLKNVGTGIAMGDHVPSLENVCSFVTETVEHEGITVGLAKAGLL</sequence>
<comment type="caution">
    <text evidence="1">The sequence shown here is derived from an EMBL/GenBank/DDBJ whole genome shotgun (WGS) entry which is preliminary data.</text>
</comment>
<gene>
    <name evidence="1" type="ORF">IAA61_08925</name>
</gene>
<organism evidence="1 2">
    <name type="scientific">Candidatus Ornithomonoglobus merdipullorum</name>
    <dbReference type="NCBI Taxonomy" id="2840895"/>
    <lineage>
        <taxon>Bacteria</taxon>
        <taxon>Bacillati</taxon>
        <taxon>Bacillota</taxon>
        <taxon>Clostridia</taxon>
        <taxon>Candidatus Ornithomonoglobus</taxon>
    </lineage>
</organism>